<dbReference type="Proteomes" id="UP000235826">
    <property type="component" value="Chromosome"/>
</dbReference>
<sequence length="137" mass="15784">MQDHYSLSDVEFTDQFKKAILDPKLFSHDAHLRLAWIYINNDGLDLAIKQITHELKGFVTSLGAIDKYNETVTVAAIKAVYHFWLKSDSKTFQDFILENPRLKTNFKALLASHYDIEIFNSKTAKSSFLEPTLLPFD</sequence>
<protein>
    <submittedName>
        <fullName evidence="1">Uncharacterized protein</fullName>
    </submittedName>
</protein>
<evidence type="ECO:0000313" key="2">
    <source>
        <dbReference type="Proteomes" id="UP000235826"/>
    </source>
</evidence>
<dbReference type="KEGG" id="fek:C1H87_21285"/>
<dbReference type="EMBL" id="CP025791">
    <property type="protein sequence ID" value="AUP81108.1"/>
    <property type="molecule type" value="Genomic_DNA"/>
</dbReference>
<organism evidence="1 2">
    <name type="scientific">Flavivirga eckloniae</name>
    <dbReference type="NCBI Taxonomy" id="1803846"/>
    <lineage>
        <taxon>Bacteria</taxon>
        <taxon>Pseudomonadati</taxon>
        <taxon>Bacteroidota</taxon>
        <taxon>Flavobacteriia</taxon>
        <taxon>Flavobacteriales</taxon>
        <taxon>Flavobacteriaceae</taxon>
        <taxon>Flavivirga</taxon>
    </lineage>
</organism>
<dbReference type="OrthoDB" id="282517at2"/>
<evidence type="ECO:0000313" key="1">
    <source>
        <dbReference type="EMBL" id="AUP81108.1"/>
    </source>
</evidence>
<dbReference type="AlphaFoldDB" id="A0A2K9PW97"/>
<keyword evidence="2" id="KW-1185">Reference proteome</keyword>
<name>A0A2K9PW97_9FLAO</name>
<accession>A0A2K9PW97</accession>
<proteinExistence type="predicted"/>
<gene>
    <name evidence="1" type="ORF">C1H87_21285</name>
</gene>
<reference evidence="1 2" key="1">
    <citation type="submission" date="2018-01" db="EMBL/GenBank/DDBJ databases">
        <title>Complete genome sequence of Flavivirga eckloniae ECD14 isolated from seaweed Ecklonia cava.</title>
        <authorList>
            <person name="Lee J.H."/>
            <person name="Baik K.S."/>
            <person name="Seong C.N."/>
        </authorList>
    </citation>
    <scope>NUCLEOTIDE SEQUENCE [LARGE SCALE GENOMIC DNA]</scope>
    <source>
        <strain evidence="1 2">ECD14</strain>
    </source>
</reference>
<dbReference type="RefSeq" id="WP_102757751.1">
    <property type="nucleotide sequence ID" value="NZ_CP025791.1"/>
</dbReference>